<gene>
    <name evidence="1" type="ORF">PMO31116_04204</name>
</gene>
<evidence type="ECO:0000313" key="2">
    <source>
        <dbReference type="Proteomes" id="UP000368474"/>
    </source>
</evidence>
<accession>A0A5E4Y235</accession>
<name>A0A5E4Y235_9BURK</name>
<proteinExistence type="predicted"/>
<dbReference type="EMBL" id="CABPSD010000016">
    <property type="protein sequence ID" value="VVE42809.1"/>
    <property type="molecule type" value="Genomic_DNA"/>
</dbReference>
<protein>
    <submittedName>
        <fullName evidence="1">Uncharacterized protein</fullName>
    </submittedName>
</protein>
<reference evidence="1 2" key="1">
    <citation type="submission" date="2019-08" db="EMBL/GenBank/DDBJ databases">
        <authorList>
            <person name="Peeters C."/>
        </authorList>
    </citation>
    <scope>NUCLEOTIDE SEQUENCE [LARGE SCALE GENOMIC DNA]</scope>
    <source>
        <strain evidence="1 2">LMG 31116</strain>
    </source>
</reference>
<evidence type="ECO:0000313" key="1">
    <source>
        <dbReference type="EMBL" id="VVE42809.1"/>
    </source>
</evidence>
<dbReference type="Proteomes" id="UP000368474">
    <property type="component" value="Unassembled WGS sequence"/>
</dbReference>
<organism evidence="1 2">
    <name type="scientific">Pandoraea morbifera</name>
    <dbReference type="NCBI Taxonomy" id="2508300"/>
    <lineage>
        <taxon>Bacteria</taxon>
        <taxon>Pseudomonadati</taxon>
        <taxon>Pseudomonadota</taxon>
        <taxon>Betaproteobacteria</taxon>
        <taxon>Burkholderiales</taxon>
        <taxon>Burkholderiaceae</taxon>
        <taxon>Pandoraea</taxon>
    </lineage>
</organism>
<sequence>MISPTSRLQYPLLLIFLRGRWYHRVRRWLDKPLARTVIAVFRSIDKFSRQIL</sequence>
<dbReference type="AlphaFoldDB" id="A0A5E4Y235"/>
<keyword evidence="2" id="KW-1185">Reference proteome</keyword>